<reference evidence="1" key="1">
    <citation type="submission" date="2022-07" db="EMBL/GenBank/DDBJ databases">
        <title>Taxonomy of Novel Oxalotrophic and Methylotrophic Bacteria.</title>
        <authorList>
            <person name="Sahin N."/>
            <person name="Tani A."/>
        </authorList>
    </citation>
    <scope>NUCLEOTIDE SEQUENCE</scope>
    <source>
        <strain evidence="1">Y10</strain>
    </source>
</reference>
<accession>A0ABQ5MGW7</accession>
<name>A0ABQ5MGW7_9FLAO</name>
<comment type="caution">
    <text evidence="1">The sequence shown here is derived from an EMBL/GenBank/DDBJ whole genome shotgun (WGS) entry which is preliminary data.</text>
</comment>
<dbReference type="RefSeq" id="WP_281763815.1">
    <property type="nucleotide sequence ID" value="NZ_BRVO01000001.1"/>
</dbReference>
<protein>
    <submittedName>
        <fullName evidence="1">Uncharacterized protein</fullName>
    </submittedName>
</protein>
<evidence type="ECO:0000313" key="1">
    <source>
        <dbReference type="EMBL" id="GLB48162.1"/>
    </source>
</evidence>
<dbReference type="PANTHER" id="PTHR30441">
    <property type="entry name" value="DUF748 DOMAIN-CONTAINING PROTEIN"/>
    <property type="match status" value="1"/>
</dbReference>
<organism evidence="1 2">
    <name type="scientific">Neptunitalea lumnitzerae</name>
    <dbReference type="NCBI Taxonomy" id="2965509"/>
    <lineage>
        <taxon>Bacteria</taxon>
        <taxon>Pseudomonadati</taxon>
        <taxon>Bacteroidota</taxon>
        <taxon>Flavobacteriia</taxon>
        <taxon>Flavobacteriales</taxon>
        <taxon>Flavobacteriaceae</taxon>
        <taxon>Neptunitalea</taxon>
    </lineage>
</organism>
<sequence length="504" mass="57839">MKLSKGFKVVAFIVLITLLVGVVGAFFIADIAKDKIEQELSKNFKVNIADVDINLLNTTAFIDSIQLSSKNRDKDSIHVQLKSVNINFSSLFNVLCSDDIKISEIRLEHPSVEIYKAKVDSTTEKQPTSDFKKSFEIKNLTVKNGSIAMYNIADSLDTTAKNIEVLLEDLLVSKETITKKIPFQYTLKSVRLSEIYKDINDIQELRVQSFHVEHSKIEVGGLALEPKYSKKEYVNHIPYQTDWMDLQIQSVVVNDYSFDLLKEKPEVIIPEINIDGANFQLYRDKKVQREFSFKPLYSKMLRDLNADLKVDSIDIANSTIVYEEKLPERDEAGKLTFDDLHIAIANIDNINKGKKTRINIDSKFLKEAPLHIDWMFDIHNEQDYFEIQGSLGTVSVKELNNFLKPNMRIELDGKVDDVLFNFYGTDSSAKGAFSITYNNLEVAVLNKNNKRKKNKVLSAIANIFVKKDKEKFKQQEIAVDRTKYKSFFNYFWLCIQDGLKKSVL</sequence>
<dbReference type="InterPro" id="IPR052894">
    <property type="entry name" value="AsmA-related"/>
</dbReference>
<dbReference type="PANTHER" id="PTHR30441:SF8">
    <property type="entry name" value="DUF748 DOMAIN-CONTAINING PROTEIN"/>
    <property type="match status" value="1"/>
</dbReference>
<evidence type="ECO:0000313" key="2">
    <source>
        <dbReference type="Proteomes" id="UP001143543"/>
    </source>
</evidence>
<keyword evidence="2" id="KW-1185">Reference proteome</keyword>
<dbReference type="EMBL" id="BRVO01000001">
    <property type="protein sequence ID" value="GLB48162.1"/>
    <property type="molecule type" value="Genomic_DNA"/>
</dbReference>
<dbReference type="Proteomes" id="UP001143543">
    <property type="component" value="Unassembled WGS sequence"/>
</dbReference>
<gene>
    <name evidence="1" type="ORF">Y10_05300</name>
</gene>
<proteinExistence type="predicted"/>